<dbReference type="AlphaFoldDB" id="A0A804LH13"/>
<feature type="compositionally biased region" description="Basic and acidic residues" evidence="1">
    <location>
        <begin position="113"/>
        <end position="132"/>
    </location>
</feature>
<accession>A0A804LH13</accession>
<keyword evidence="3" id="KW-1185">Reference proteome</keyword>
<feature type="region of interest" description="Disordered" evidence="1">
    <location>
        <begin position="113"/>
        <end position="142"/>
    </location>
</feature>
<evidence type="ECO:0000256" key="1">
    <source>
        <dbReference type="SAM" id="MobiDB-lite"/>
    </source>
</evidence>
<reference evidence="2" key="3">
    <citation type="submission" date="2021-05" db="UniProtKB">
        <authorList>
            <consortium name="EnsemblPlants"/>
        </authorList>
    </citation>
    <scope>IDENTIFICATION</scope>
    <source>
        <strain evidence="2">cv. B73</strain>
    </source>
</reference>
<dbReference type="InParanoid" id="A0A804LH13"/>
<dbReference type="EnsemblPlants" id="Zm00001eb010470_T001">
    <property type="protein sequence ID" value="Zm00001eb010470_P001"/>
    <property type="gene ID" value="Zm00001eb010470"/>
</dbReference>
<dbReference type="Gramene" id="Zm00001eb010470_T001">
    <property type="protein sequence ID" value="Zm00001eb010470_P001"/>
    <property type="gene ID" value="Zm00001eb010470"/>
</dbReference>
<reference evidence="3" key="1">
    <citation type="submission" date="2015-12" db="EMBL/GenBank/DDBJ databases">
        <title>Update maize B73 reference genome by single molecule sequencing technologies.</title>
        <authorList>
            <consortium name="Maize Genome Sequencing Project"/>
            <person name="Ware D."/>
        </authorList>
    </citation>
    <scope>NUCLEOTIDE SEQUENCE [LARGE SCALE GENOMIC DNA]</scope>
    <source>
        <strain evidence="3">cv. B73</strain>
    </source>
</reference>
<sequence>MQVLIKLDLTKGSAQTKAAVCHARTTGGKPGSFHRLSSEPAVVAVMPVVAEEVMRRRRSRGRREPVAVEWHRDVAEAAAGERQGRWRRALVALGEEAEGVDLADEVCHARPAAEAEADHQHPRHHERVDHVRARPTPQQPRRRLHRVLHRARGSNQKLISYSEHANKLKKMLRRAFGYPDHANKTQTFLLKARQQTQTLLRAFDTVSPVCLLATVRMFHVCLFLLSMKSTNACCSQSFISDALSRWSSSEFLWYSETRHAVRRCGTNISCR</sequence>
<name>A0A804LH13_MAIZE</name>
<reference evidence="2" key="2">
    <citation type="submission" date="2019-07" db="EMBL/GenBank/DDBJ databases">
        <authorList>
            <person name="Seetharam A."/>
            <person name="Woodhouse M."/>
            <person name="Cannon E."/>
        </authorList>
    </citation>
    <scope>NUCLEOTIDE SEQUENCE [LARGE SCALE GENOMIC DNA]</scope>
    <source>
        <strain evidence="2">cv. B73</strain>
    </source>
</reference>
<evidence type="ECO:0000313" key="2">
    <source>
        <dbReference type="EnsemblPlants" id="Zm00001eb010470_P001"/>
    </source>
</evidence>
<protein>
    <submittedName>
        <fullName evidence="2">Uncharacterized protein</fullName>
    </submittedName>
</protein>
<dbReference type="Proteomes" id="UP000007305">
    <property type="component" value="Chromosome 1"/>
</dbReference>
<organism evidence="2 3">
    <name type="scientific">Zea mays</name>
    <name type="common">Maize</name>
    <dbReference type="NCBI Taxonomy" id="4577"/>
    <lineage>
        <taxon>Eukaryota</taxon>
        <taxon>Viridiplantae</taxon>
        <taxon>Streptophyta</taxon>
        <taxon>Embryophyta</taxon>
        <taxon>Tracheophyta</taxon>
        <taxon>Spermatophyta</taxon>
        <taxon>Magnoliopsida</taxon>
        <taxon>Liliopsida</taxon>
        <taxon>Poales</taxon>
        <taxon>Poaceae</taxon>
        <taxon>PACMAD clade</taxon>
        <taxon>Panicoideae</taxon>
        <taxon>Andropogonodae</taxon>
        <taxon>Andropogoneae</taxon>
        <taxon>Tripsacinae</taxon>
        <taxon>Zea</taxon>
    </lineage>
</organism>
<evidence type="ECO:0000313" key="3">
    <source>
        <dbReference type="Proteomes" id="UP000007305"/>
    </source>
</evidence>
<proteinExistence type="predicted"/>